<name>A0A3M6R9H7_9BURK</name>
<sequence length="389" mass="43163">MPERFLLVGPDQRWCEATEEALATLARHAQKQSPQSSFLAWRLRHGLLRVLPVAQLEATLAQVLEMPEMTGNAATHPNVTRVWTTQNATQWLEFAARSQALAMPAAREITLSLIDAHAPISNAAQAANRPDTLVRLSWLLEGRPQPIPREWLTLAPLPELNREENTAMAEEGRACYDAWAESMASLLESFDAEELQALWGPFPDTPETQPETEEDHEHQPEGPPDKNIGKTAPTTRQGTSFGTIGPRRAATNDATPFMLAAASIKSPQTSTPKPLHTWRLEPAFSHGATHLEVWARGPANIEFIAHWEQEKSPNELAPIRLVLTLPRQKPLVLACQPPKTASQGQNGPSSLPFSWPQQYWPQPLPKDAHPLRLQSQLKEALAKAHISLM</sequence>
<dbReference type="Proteomes" id="UP000281171">
    <property type="component" value="Unassembled WGS sequence"/>
</dbReference>
<protein>
    <submittedName>
        <fullName evidence="2">Uncharacterized protein</fullName>
    </submittedName>
</protein>
<gene>
    <name evidence="2" type="ORF">EBQ24_01670</name>
</gene>
<evidence type="ECO:0000313" key="2">
    <source>
        <dbReference type="EMBL" id="RMX11408.1"/>
    </source>
</evidence>
<comment type="caution">
    <text evidence="2">The sequence shown here is derived from an EMBL/GenBank/DDBJ whole genome shotgun (WGS) entry which is preliminary data.</text>
</comment>
<feature type="region of interest" description="Disordered" evidence="1">
    <location>
        <begin position="199"/>
        <end position="247"/>
    </location>
</feature>
<organism evidence="2 3">
    <name type="scientific">Allofranklinella schreckenbergeri</name>
    <dbReference type="NCBI Taxonomy" id="1076744"/>
    <lineage>
        <taxon>Bacteria</taxon>
        <taxon>Pseudomonadati</taxon>
        <taxon>Pseudomonadota</taxon>
        <taxon>Betaproteobacteria</taxon>
        <taxon>Burkholderiales</taxon>
        <taxon>Comamonadaceae</taxon>
        <taxon>Allofranklinella</taxon>
    </lineage>
</organism>
<reference evidence="2 3" key="1">
    <citation type="submission" date="2018-10" db="EMBL/GenBank/DDBJ databases">
        <title>Comamonadaceae CDC group NO-1 genome sequencing and assembly.</title>
        <authorList>
            <person name="Bernier A.-M."/>
            <person name="Bernard K."/>
        </authorList>
    </citation>
    <scope>NUCLEOTIDE SEQUENCE [LARGE SCALE GENOMIC DNA]</scope>
    <source>
        <strain evidence="2 3">NML180581</strain>
    </source>
</reference>
<evidence type="ECO:0000256" key="1">
    <source>
        <dbReference type="SAM" id="MobiDB-lite"/>
    </source>
</evidence>
<accession>A0A3M6R9H7</accession>
<evidence type="ECO:0000313" key="3">
    <source>
        <dbReference type="Proteomes" id="UP000281171"/>
    </source>
</evidence>
<dbReference type="EMBL" id="RDQK01000003">
    <property type="protein sequence ID" value="RMX11408.1"/>
    <property type="molecule type" value="Genomic_DNA"/>
</dbReference>
<feature type="compositionally biased region" description="Polar residues" evidence="1">
    <location>
        <begin position="232"/>
        <end position="242"/>
    </location>
</feature>
<proteinExistence type="predicted"/>
<dbReference type="AlphaFoldDB" id="A0A3M6R9H7"/>
<feature type="compositionally biased region" description="Basic and acidic residues" evidence="1">
    <location>
        <begin position="215"/>
        <end position="228"/>
    </location>
</feature>